<feature type="domain" description="Glycosyltransferase subfamily 4-like N-terminal" evidence="2">
    <location>
        <begin position="20"/>
        <end position="163"/>
    </location>
</feature>
<evidence type="ECO:0008006" key="5">
    <source>
        <dbReference type="Google" id="ProtNLM"/>
    </source>
</evidence>
<dbReference type="GO" id="GO:0016757">
    <property type="term" value="F:glycosyltransferase activity"/>
    <property type="evidence" value="ECO:0007669"/>
    <property type="project" value="InterPro"/>
</dbReference>
<dbReference type="Pfam" id="PF00534">
    <property type="entry name" value="Glycos_transf_1"/>
    <property type="match status" value="1"/>
</dbReference>
<dbReference type="InterPro" id="IPR001296">
    <property type="entry name" value="Glyco_trans_1"/>
</dbReference>
<dbReference type="CDD" id="cd03801">
    <property type="entry name" value="GT4_PimA-like"/>
    <property type="match status" value="1"/>
</dbReference>
<dbReference type="Gene3D" id="3.40.50.2000">
    <property type="entry name" value="Glycogen Phosphorylase B"/>
    <property type="match status" value="2"/>
</dbReference>
<sequence length="373" mass="41168">MTSINNSNHCVAHICLSKGWGGLEMYPARVSKYLPEQGWEAVAICFKGGKVAQSFLDIGNDVFEVSSQANALFKIRTLVNWLKERNVSVLHCHKSSDLRLAAILKKMTGCRVIFTEHMGVTRPKKDFLHRWIYSHVDQVLSISDVTLARNIKALPVDPSKIKRLWLGTEFKKPDRTVNDIKQELGLTDQQHIIGLPGRLCPGKGHFVLLDAFKLLQDDSAFKDAKLLIVGGLSAQDGADEDFVRGLENKIDDAKLTDKVVFSGFRYDMPNLLAIMDVVCIPSKNEAFGLTAIEAMAAGKKIVAASSGALPEIIANTGLLVSPDSAESFALAIQKIQQENYQDISNLAKKRAKKIFSIHAHVQVLSDIYINTPS</sequence>
<dbReference type="Proteomes" id="UP000243937">
    <property type="component" value="Chromosome"/>
</dbReference>
<dbReference type="KEGG" id="opf:CBP31_06635"/>
<evidence type="ECO:0000259" key="1">
    <source>
        <dbReference type="Pfam" id="PF00534"/>
    </source>
</evidence>
<organism evidence="3 4">
    <name type="scientific">Oceanisphaera profunda</name>
    <dbReference type="NCBI Taxonomy" id="1416627"/>
    <lineage>
        <taxon>Bacteria</taxon>
        <taxon>Pseudomonadati</taxon>
        <taxon>Pseudomonadota</taxon>
        <taxon>Gammaproteobacteria</taxon>
        <taxon>Aeromonadales</taxon>
        <taxon>Aeromonadaceae</taxon>
        <taxon>Oceanisphaera</taxon>
    </lineage>
</organism>
<feature type="domain" description="Glycosyl transferase family 1" evidence="1">
    <location>
        <begin position="179"/>
        <end position="347"/>
    </location>
</feature>
<accession>A0A1Y0D5I6</accession>
<dbReference type="OrthoDB" id="433681at2"/>
<evidence type="ECO:0000313" key="4">
    <source>
        <dbReference type="Proteomes" id="UP000243937"/>
    </source>
</evidence>
<dbReference type="EMBL" id="CP021377">
    <property type="protein sequence ID" value="ART82335.1"/>
    <property type="molecule type" value="Genomic_DNA"/>
</dbReference>
<dbReference type="Pfam" id="PF13439">
    <property type="entry name" value="Glyco_transf_4"/>
    <property type="match status" value="1"/>
</dbReference>
<name>A0A1Y0D5I6_9GAMM</name>
<evidence type="ECO:0000313" key="3">
    <source>
        <dbReference type="EMBL" id="ART82335.1"/>
    </source>
</evidence>
<dbReference type="AlphaFoldDB" id="A0A1Y0D5I6"/>
<proteinExistence type="predicted"/>
<dbReference type="GO" id="GO:1901135">
    <property type="term" value="P:carbohydrate derivative metabolic process"/>
    <property type="evidence" value="ECO:0007669"/>
    <property type="project" value="UniProtKB-ARBA"/>
</dbReference>
<keyword evidence="4" id="KW-1185">Reference proteome</keyword>
<gene>
    <name evidence="3" type="ORF">CBP31_06635</name>
</gene>
<protein>
    <recommendedName>
        <fullName evidence="5">Glycosyl transferase family 1</fullName>
    </recommendedName>
</protein>
<evidence type="ECO:0000259" key="2">
    <source>
        <dbReference type="Pfam" id="PF13439"/>
    </source>
</evidence>
<reference evidence="3 4" key="1">
    <citation type="journal article" date="2014" name="Int. J. Syst. Evol. Microbiol.">
        <title>Oceanisphaera profunda sp. nov., a marine bacterium isolated from deep-sea sediment, and emended description of the genus Oceanisphaera.</title>
        <authorList>
            <person name="Xu Z."/>
            <person name="Zhang X.Y."/>
            <person name="Su H.N."/>
            <person name="Yu Z.C."/>
            <person name="Liu C."/>
            <person name="Li H."/>
            <person name="Chen X.L."/>
            <person name="Song X.Y."/>
            <person name="Xie B.B."/>
            <person name="Qin Q.L."/>
            <person name="Zhou B.C."/>
            <person name="Shi M."/>
            <person name="Huang Y."/>
            <person name="Zhang Y.Z."/>
        </authorList>
    </citation>
    <scope>NUCLEOTIDE SEQUENCE [LARGE SCALE GENOMIC DNA]</scope>
    <source>
        <strain evidence="3 4">SM1222</strain>
    </source>
</reference>
<dbReference type="RefSeq" id="WP_087035664.1">
    <property type="nucleotide sequence ID" value="NZ_CP021377.1"/>
</dbReference>
<dbReference type="SUPFAM" id="SSF53756">
    <property type="entry name" value="UDP-Glycosyltransferase/glycogen phosphorylase"/>
    <property type="match status" value="1"/>
</dbReference>
<dbReference type="PANTHER" id="PTHR12526">
    <property type="entry name" value="GLYCOSYLTRANSFERASE"/>
    <property type="match status" value="1"/>
</dbReference>
<dbReference type="InterPro" id="IPR028098">
    <property type="entry name" value="Glyco_trans_4-like_N"/>
</dbReference>